<proteinExistence type="predicted"/>
<evidence type="ECO:0000313" key="4">
    <source>
        <dbReference type="Proteomes" id="UP000744555"/>
    </source>
</evidence>
<feature type="domain" description="Peptidase S9 prolyl oligopeptidase catalytic" evidence="2">
    <location>
        <begin position="418"/>
        <end position="623"/>
    </location>
</feature>
<organism evidence="3 4">
    <name type="scientific">Aquipseudomonas alcaligenes</name>
    <name type="common">Pseudomonas alcaligenes</name>
    <dbReference type="NCBI Taxonomy" id="43263"/>
    <lineage>
        <taxon>Bacteria</taxon>
        <taxon>Pseudomonadati</taxon>
        <taxon>Pseudomonadota</taxon>
        <taxon>Gammaproteobacteria</taxon>
        <taxon>Pseudomonadales</taxon>
        <taxon>Pseudomonadaceae</taxon>
        <taxon>Aquipseudomonas</taxon>
    </lineage>
</organism>
<dbReference type="Gene3D" id="3.40.50.1820">
    <property type="entry name" value="alpha/beta hydrolase"/>
    <property type="match status" value="1"/>
</dbReference>
<reference evidence="3 4" key="1">
    <citation type="submission" date="2016-06" db="EMBL/GenBank/DDBJ databases">
        <authorList>
            <person name="Ramos C."/>
            <person name="Pintado A."/>
            <person name="Crespo-Gomez J.I."/>
        </authorList>
    </citation>
    <scope>NUCLEOTIDE SEQUENCE [LARGE SCALE GENOMIC DNA]</scope>
    <source>
        <strain evidence="3 4">AVO110</strain>
    </source>
</reference>
<comment type="caution">
    <text evidence="3">The sequence shown here is derived from an EMBL/GenBank/DDBJ whole genome shotgun (WGS) entry which is preliminary data.</text>
</comment>
<evidence type="ECO:0000256" key="1">
    <source>
        <dbReference type="SAM" id="MobiDB-lite"/>
    </source>
</evidence>
<accession>A0ABR7RZY6</accession>
<evidence type="ECO:0000259" key="2">
    <source>
        <dbReference type="Pfam" id="PF00326"/>
    </source>
</evidence>
<gene>
    <name evidence="3" type="ORF">A9179_06310</name>
</gene>
<dbReference type="PANTHER" id="PTHR43056">
    <property type="entry name" value="PEPTIDASE S9 PROLYL OLIGOPEPTIDASE"/>
    <property type="match status" value="1"/>
</dbReference>
<dbReference type="InterPro" id="IPR001375">
    <property type="entry name" value="Peptidase_S9_cat"/>
</dbReference>
<keyword evidence="4" id="KW-1185">Reference proteome</keyword>
<protein>
    <submittedName>
        <fullName evidence="3">Peptidase S9</fullName>
    </submittedName>
</protein>
<dbReference type="InterPro" id="IPR029058">
    <property type="entry name" value="AB_hydrolase_fold"/>
</dbReference>
<dbReference type="PANTHER" id="PTHR43056:SF5">
    <property type="entry name" value="PEPTIDASE S9 PROLYL OLIGOPEPTIDASE CATALYTIC DOMAIN-CONTAINING PROTEIN"/>
    <property type="match status" value="1"/>
</dbReference>
<dbReference type="Proteomes" id="UP000744555">
    <property type="component" value="Unassembled WGS sequence"/>
</dbReference>
<dbReference type="EMBL" id="LZEU01000001">
    <property type="protein sequence ID" value="MBC9249886.1"/>
    <property type="molecule type" value="Genomic_DNA"/>
</dbReference>
<feature type="region of interest" description="Disordered" evidence="1">
    <location>
        <begin position="1"/>
        <end position="22"/>
    </location>
</feature>
<dbReference type="Pfam" id="PF00326">
    <property type="entry name" value="Peptidase_S9"/>
    <property type="match status" value="1"/>
</dbReference>
<sequence length="626" mass="68138">MKKPRGSSARPDAGMGSHDALEPSWSASQAAAAARDFAELHAAHGGLLWVEFDPVQARCALLWWHVGQRRELTPPGFSVRSKVYEYGGGACCPTATGVAFVNEADQQVYHLELAPGSSPQALGGRPGCRYGDLAFVAAWQALLAVEESREEGAVLHRIVRLGLDGRRRVLVEGADFYAAPTVDAQARRLVWIEWQRPHLPWTTTRLYQRQFDGQDWGRSECLAGSAGGESLQQPRFDAQGRLWVISDRQGWWQPWLCEPGASSPLMPPHDHAPAPWQLGGRSFLALESGGLLASRSEQGDAVLVEYLPDGGERRLAGEFRRFRALAADAGHFYCIAGSPQRLPAVLAIARDSGQVQVLAGGEEPLAPAQLSLPAAFSYPSGAGETAHGYFYAAQGGEPNPPLLVFLHGGPTSACYPVFDARIPFWTQRGFAVADLNYRGSSGFGRAYRLRLQESWGQIEVEDIRAAIAHLAAAGHIDPARVFVRGASAGGYSALCALARLPGLRGGASLYGVSDPLALRRVTHKFEADYLDWLLGDPQRHPARYRERTPLQQAGRIRVPVIFFQGGRDAVVVPQQTEAMVAALRDNGVAVEYCLFADEGHGFRQAVHLAEALQREWHFYCALLAST</sequence>
<dbReference type="SUPFAM" id="SSF53474">
    <property type="entry name" value="alpha/beta-Hydrolases"/>
    <property type="match status" value="1"/>
</dbReference>
<name>A0ABR7RZY6_AQUAC</name>
<evidence type="ECO:0000313" key="3">
    <source>
        <dbReference type="EMBL" id="MBC9249886.1"/>
    </source>
</evidence>
<dbReference type="InterPro" id="IPR050585">
    <property type="entry name" value="Xaa-Pro_dipeptidyl-ppase/CocE"/>
</dbReference>